<dbReference type="InterPro" id="IPR026960">
    <property type="entry name" value="RVT-Znf"/>
</dbReference>
<evidence type="ECO:0000313" key="3">
    <source>
        <dbReference type="Proteomes" id="UP001054889"/>
    </source>
</evidence>
<accession>A0AAV5FTL4</accession>
<protein>
    <recommendedName>
        <fullName evidence="1">Reverse transcriptase zinc-binding domain-containing protein</fullName>
    </recommendedName>
</protein>
<reference evidence="2" key="1">
    <citation type="journal article" date="2018" name="DNA Res.">
        <title>Multiple hybrid de novo genome assembly of finger millet, an orphan allotetraploid crop.</title>
        <authorList>
            <person name="Hatakeyama M."/>
            <person name="Aluri S."/>
            <person name="Balachadran M.T."/>
            <person name="Sivarajan S.R."/>
            <person name="Patrignani A."/>
            <person name="Gruter S."/>
            <person name="Poveda L."/>
            <person name="Shimizu-Inatsugi R."/>
            <person name="Baeten J."/>
            <person name="Francoijs K.J."/>
            <person name="Nataraja K.N."/>
            <person name="Reddy Y.A.N."/>
            <person name="Phadnis S."/>
            <person name="Ravikumar R.L."/>
            <person name="Schlapbach R."/>
            <person name="Sreeman S.M."/>
            <person name="Shimizu K.K."/>
        </authorList>
    </citation>
    <scope>NUCLEOTIDE SEQUENCE</scope>
</reference>
<dbReference type="AlphaFoldDB" id="A0AAV5FTL4"/>
<dbReference type="Proteomes" id="UP001054889">
    <property type="component" value="Unassembled WGS sequence"/>
</dbReference>
<evidence type="ECO:0000313" key="2">
    <source>
        <dbReference type="EMBL" id="GJN38306.1"/>
    </source>
</evidence>
<reference evidence="2" key="2">
    <citation type="submission" date="2021-12" db="EMBL/GenBank/DDBJ databases">
        <title>Resequencing data analysis of finger millet.</title>
        <authorList>
            <person name="Hatakeyama M."/>
            <person name="Aluri S."/>
            <person name="Balachadran M.T."/>
            <person name="Sivarajan S.R."/>
            <person name="Poveda L."/>
            <person name="Shimizu-Inatsugi R."/>
            <person name="Schlapbach R."/>
            <person name="Sreeman S.M."/>
            <person name="Shimizu K.K."/>
        </authorList>
    </citation>
    <scope>NUCLEOTIDE SEQUENCE</scope>
</reference>
<dbReference type="Pfam" id="PF13966">
    <property type="entry name" value="zf-RVT"/>
    <property type="match status" value="1"/>
</dbReference>
<feature type="domain" description="Reverse transcriptase zinc-binding" evidence="1">
    <location>
        <begin position="67"/>
        <end position="149"/>
    </location>
</feature>
<dbReference type="EMBL" id="BQKI01000096">
    <property type="protein sequence ID" value="GJN38306.1"/>
    <property type="molecule type" value="Genomic_DNA"/>
</dbReference>
<evidence type="ECO:0000259" key="1">
    <source>
        <dbReference type="Pfam" id="PF13966"/>
    </source>
</evidence>
<comment type="caution">
    <text evidence="2">The sequence shown here is derived from an EMBL/GenBank/DDBJ whole genome shotgun (WGS) entry which is preliminary data.</text>
</comment>
<gene>
    <name evidence="2" type="primary">gb27335</name>
    <name evidence="2" type="ORF">PR202_gb27335</name>
</gene>
<name>A0AAV5FTL4_ELECO</name>
<proteinExistence type="predicted"/>
<sequence>MVPKRIANKRTVCEALTGMSWLRDIHGVASPQIIAEFIKLWDLVSTASLQPDVPDVYIWRFSASGQYSAQSAYEILYSGAIHFGSWERIWKTWAPGKCQFFLWLAMHKRCWTADRLARRNLPHPKCCPLCDQENETIDHLLIRCVFARQF</sequence>
<organism evidence="2 3">
    <name type="scientific">Eleusine coracana subsp. coracana</name>
    <dbReference type="NCBI Taxonomy" id="191504"/>
    <lineage>
        <taxon>Eukaryota</taxon>
        <taxon>Viridiplantae</taxon>
        <taxon>Streptophyta</taxon>
        <taxon>Embryophyta</taxon>
        <taxon>Tracheophyta</taxon>
        <taxon>Spermatophyta</taxon>
        <taxon>Magnoliopsida</taxon>
        <taxon>Liliopsida</taxon>
        <taxon>Poales</taxon>
        <taxon>Poaceae</taxon>
        <taxon>PACMAD clade</taxon>
        <taxon>Chloridoideae</taxon>
        <taxon>Cynodonteae</taxon>
        <taxon>Eleusininae</taxon>
        <taxon>Eleusine</taxon>
    </lineage>
</organism>
<keyword evidence="3" id="KW-1185">Reference proteome</keyword>